<feature type="compositionally biased region" description="Acidic residues" evidence="1">
    <location>
        <begin position="68"/>
        <end position="78"/>
    </location>
</feature>
<feature type="region of interest" description="Disordered" evidence="1">
    <location>
        <begin position="20"/>
        <end position="46"/>
    </location>
</feature>
<keyword evidence="2" id="KW-0812">Transmembrane</keyword>
<proteinExistence type="predicted"/>
<dbReference type="RefSeq" id="WP_085156082.1">
    <property type="nucleotide sequence ID" value="NZ_AP022612.1"/>
</dbReference>
<dbReference type="EMBL" id="AP022612">
    <property type="protein sequence ID" value="BBZ35426.1"/>
    <property type="molecule type" value="Genomic_DNA"/>
</dbReference>
<reference evidence="3" key="1">
    <citation type="journal article" date="2019" name="Emerg. Microbes Infect.">
        <title>Comprehensive subspecies identification of 175 nontuberculous mycobacteria species based on 7547 genomic profiles.</title>
        <authorList>
            <person name="Matsumoto Y."/>
            <person name="Kinjo T."/>
            <person name="Motooka D."/>
            <person name="Nabeya D."/>
            <person name="Jung N."/>
            <person name="Uechi K."/>
            <person name="Horii T."/>
            <person name="Iida T."/>
            <person name="Fujita J."/>
            <person name="Nakamura S."/>
        </authorList>
    </citation>
    <scope>NUCLEOTIDE SEQUENCE [LARGE SCALE GENOMIC DNA]</scope>
    <source>
        <strain evidence="3">JCM 13671</strain>
    </source>
</reference>
<accession>A0A7I7Y1D3</accession>
<name>A0A7I7Y1D3_9MYCO</name>
<reference evidence="3" key="2">
    <citation type="submission" date="2020-02" db="EMBL/GenBank/DDBJ databases">
        <authorList>
            <person name="Matsumoto Y."/>
            <person name="Motooka D."/>
            <person name="Nakamura S."/>
        </authorList>
    </citation>
    <scope>NUCLEOTIDE SEQUENCE</scope>
    <source>
        <strain evidence="3">JCM 13671</strain>
    </source>
</reference>
<evidence type="ECO:0000313" key="4">
    <source>
        <dbReference type="Proteomes" id="UP000466931"/>
    </source>
</evidence>
<feature type="transmembrane region" description="Helical" evidence="2">
    <location>
        <begin position="344"/>
        <end position="364"/>
    </location>
</feature>
<dbReference type="OrthoDB" id="4764613at2"/>
<protein>
    <submittedName>
        <fullName evidence="3">Uncharacterized protein</fullName>
    </submittedName>
</protein>
<keyword evidence="2" id="KW-0472">Membrane</keyword>
<keyword evidence="4" id="KW-1185">Reference proteome</keyword>
<feature type="compositionally biased region" description="Basic and acidic residues" evidence="1">
    <location>
        <begin position="126"/>
        <end position="146"/>
    </location>
</feature>
<dbReference type="AlphaFoldDB" id="A0A7I7Y1D3"/>
<feature type="transmembrane region" description="Helical" evidence="2">
    <location>
        <begin position="281"/>
        <end position="306"/>
    </location>
</feature>
<evidence type="ECO:0000256" key="2">
    <source>
        <dbReference type="SAM" id="Phobius"/>
    </source>
</evidence>
<sequence length="365" mass="38671">MTGPENGANGTRPISVAELLAKNGTIGAPPVGGRRRRRRGNSDAVTVAELTGEIPIIRTGEIPVVREDEPDDTADADEAAERAPEAAAETATEEAPTPRRSARRVPSRPDPARGRVNGTAPAPRPVADEPVRERRTPLERSGDPLPRRGRPGTPERSHYPRPVRSGEAVPLGGRRPDGASAETMSPDPIDLKDVETELDLTADTESADAGLIPDEFGIGDPSFADADDHTLFGGETVADDLARRRSSAPDDDDAVAELDGFDEDDEDIERDLDEPMTRRQLVAHGASIALQSIIAVAFGAGLFIAFDQLWKWNSLVALALGVLIILGLVVGVRIVRKTEDIGSTLTAVAVGALVTFGPLALLQAN</sequence>
<dbReference type="Proteomes" id="UP000466931">
    <property type="component" value="Chromosome"/>
</dbReference>
<evidence type="ECO:0000313" key="3">
    <source>
        <dbReference type="EMBL" id="BBZ35426.1"/>
    </source>
</evidence>
<feature type="compositionally biased region" description="Low complexity" evidence="1">
    <location>
        <begin position="85"/>
        <end position="99"/>
    </location>
</feature>
<keyword evidence="2" id="KW-1133">Transmembrane helix</keyword>
<gene>
    <name evidence="3" type="ORF">MCNF_40310</name>
</gene>
<organism evidence="3 4">
    <name type="scientific">Mycolicibacterium confluentis</name>
    <dbReference type="NCBI Taxonomy" id="28047"/>
    <lineage>
        <taxon>Bacteria</taxon>
        <taxon>Bacillati</taxon>
        <taxon>Actinomycetota</taxon>
        <taxon>Actinomycetes</taxon>
        <taxon>Mycobacteriales</taxon>
        <taxon>Mycobacteriaceae</taxon>
        <taxon>Mycolicibacterium</taxon>
    </lineage>
</organism>
<feature type="transmembrane region" description="Helical" evidence="2">
    <location>
        <begin position="312"/>
        <end position="332"/>
    </location>
</feature>
<evidence type="ECO:0000256" key="1">
    <source>
        <dbReference type="SAM" id="MobiDB-lite"/>
    </source>
</evidence>
<feature type="region of interest" description="Disordered" evidence="1">
    <location>
        <begin position="58"/>
        <end position="190"/>
    </location>
</feature>